<gene>
    <name evidence="3" type="ORF">ATJ97_2645</name>
</gene>
<comment type="caution">
    <text evidence="3">The sequence shown here is derived from an EMBL/GenBank/DDBJ whole genome shotgun (WGS) entry which is preliminary data.</text>
</comment>
<evidence type="ECO:0000313" key="3">
    <source>
        <dbReference type="EMBL" id="PFG40124.1"/>
    </source>
</evidence>
<feature type="transmembrane region" description="Helical" evidence="2">
    <location>
        <begin position="228"/>
        <end position="253"/>
    </location>
</feature>
<dbReference type="PANTHER" id="PTHR37814:SF1">
    <property type="entry name" value="MEMBRANE PROTEIN"/>
    <property type="match status" value="1"/>
</dbReference>
<dbReference type="EMBL" id="PDJI01000004">
    <property type="protein sequence ID" value="PFG40124.1"/>
    <property type="molecule type" value="Genomic_DNA"/>
</dbReference>
<protein>
    <submittedName>
        <fullName evidence="3">Putative membrane protein YkvI</fullName>
    </submittedName>
</protein>
<feature type="region of interest" description="Disordered" evidence="1">
    <location>
        <begin position="363"/>
        <end position="386"/>
    </location>
</feature>
<dbReference type="PANTHER" id="PTHR37814">
    <property type="entry name" value="CONSERVED MEMBRANE PROTEIN"/>
    <property type="match status" value="1"/>
</dbReference>
<dbReference type="Proteomes" id="UP000222106">
    <property type="component" value="Unassembled WGS sequence"/>
</dbReference>
<dbReference type="RefSeq" id="WP_245862489.1">
    <property type="nucleotide sequence ID" value="NZ_PDJI01000004.1"/>
</dbReference>
<evidence type="ECO:0000313" key="4">
    <source>
        <dbReference type="Proteomes" id="UP000222106"/>
    </source>
</evidence>
<evidence type="ECO:0000256" key="2">
    <source>
        <dbReference type="SAM" id="Phobius"/>
    </source>
</evidence>
<organism evidence="3 4">
    <name type="scientific">Georgenia soli</name>
    <dbReference type="NCBI Taxonomy" id="638953"/>
    <lineage>
        <taxon>Bacteria</taxon>
        <taxon>Bacillati</taxon>
        <taxon>Actinomycetota</taxon>
        <taxon>Actinomycetes</taxon>
        <taxon>Micrococcales</taxon>
        <taxon>Bogoriellaceae</taxon>
        <taxon>Georgenia</taxon>
    </lineage>
</organism>
<evidence type="ECO:0000256" key="1">
    <source>
        <dbReference type="SAM" id="MobiDB-lite"/>
    </source>
</evidence>
<feature type="transmembrane region" description="Helical" evidence="2">
    <location>
        <begin position="122"/>
        <end position="143"/>
    </location>
</feature>
<sequence>MRQGRQAVSWTRVITFGGAIIAFLIGSGFATGQEIMQYFTSYGYWGVFGTGLAVLALMTYVCVEFLYVGQTKQFARPSMIYQYYCGKYLGTFFDYFSIVFIFMSFMVMVSGMGALFEQHYSLPGYVGGAGLAVVAAMTVFFGLGRLVDVIGKVGPVIVAIAIGLGLWAVVRNPGGIAEGNAVLPDLAVTQASSNWFLAALSYVGFCMLWLAAFLTAMGRTARSRKEAVLGGAVGSVAFSAACIVVGLGLLANVAQVHGAEIPMLHLAANVSPLLADGFSLIIVAGIYTTAVPLLWTVASRVFADRSPRFKGLSVGLAALGCVLGLMVPFSTMINVVYVINGYVGVLLLALMLVRTTTRILRRGSAPAPAAPPGPAAPTEATAAVTA</sequence>
<feature type="compositionally biased region" description="Low complexity" evidence="1">
    <location>
        <begin position="376"/>
        <end position="386"/>
    </location>
</feature>
<keyword evidence="2" id="KW-0812">Transmembrane</keyword>
<name>A0A2A9EMD2_9MICO</name>
<feature type="transmembrane region" description="Helical" evidence="2">
    <location>
        <begin position="273"/>
        <end position="297"/>
    </location>
</feature>
<keyword evidence="4" id="KW-1185">Reference proteome</keyword>
<feature type="transmembrane region" description="Helical" evidence="2">
    <location>
        <begin position="335"/>
        <end position="353"/>
    </location>
</feature>
<keyword evidence="2" id="KW-1133">Transmembrane helix</keyword>
<feature type="transmembrane region" description="Helical" evidence="2">
    <location>
        <begin position="309"/>
        <end position="329"/>
    </location>
</feature>
<reference evidence="3 4" key="1">
    <citation type="submission" date="2017-10" db="EMBL/GenBank/DDBJ databases">
        <title>Sequencing the genomes of 1000 actinobacteria strains.</title>
        <authorList>
            <person name="Klenk H.-P."/>
        </authorList>
    </citation>
    <scope>NUCLEOTIDE SEQUENCE [LARGE SCALE GENOMIC DNA]</scope>
    <source>
        <strain evidence="3 4">DSM 21838</strain>
    </source>
</reference>
<keyword evidence="2" id="KW-0472">Membrane</keyword>
<feature type="transmembrane region" description="Helical" evidence="2">
    <location>
        <begin position="150"/>
        <end position="170"/>
    </location>
</feature>
<feature type="transmembrane region" description="Helical" evidence="2">
    <location>
        <begin position="195"/>
        <end position="216"/>
    </location>
</feature>
<feature type="transmembrane region" description="Helical" evidence="2">
    <location>
        <begin position="88"/>
        <end position="116"/>
    </location>
</feature>
<proteinExistence type="predicted"/>
<accession>A0A2A9EMD2</accession>
<dbReference type="AlphaFoldDB" id="A0A2A9EMD2"/>
<dbReference type="InterPro" id="IPR038728">
    <property type="entry name" value="YkvI-like"/>
</dbReference>
<feature type="transmembrane region" description="Helical" evidence="2">
    <location>
        <begin position="12"/>
        <end position="30"/>
    </location>
</feature>
<feature type="transmembrane region" description="Helical" evidence="2">
    <location>
        <begin position="42"/>
        <end position="67"/>
    </location>
</feature>